<dbReference type="eggNOG" id="ENOG502QS8G">
    <property type="taxonomic scope" value="Eukaryota"/>
</dbReference>
<feature type="compositionally biased region" description="Low complexity" evidence="8">
    <location>
        <begin position="96"/>
        <end position="106"/>
    </location>
</feature>
<keyword evidence="6" id="KW-0238">DNA-binding</keyword>
<feature type="region of interest" description="Disordered" evidence="8">
    <location>
        <begin position="321"/>
        <end position="359"/>
    </location>
</feature>
<dbReference type="PROSITE" id="PS51680">
    <property type="entry name" value="SAM_MT_DRM"/>
    <property type="match status" value="1"/>
</dbReference>
<dbReference type="Gene3D" id="3.40.50.150">
    <property type="entry name" value="Vaccinia Virus protein VP39"/>
    <property type="match status" value="1"/>
</dbReference>
<feature type="compositionally biased region" description="Polar residues" evidence="8">
    <location>
        <begin position="1"/>
        <end position="10"/>
    </location>
</feature>
<feature type="domain" description="SAM-dependent MTase DRM-type" evidence="9">
    <location>
        <begin position="381"/>
        <end position="711"/>
    </location>
</feature>
<evidence type="ECO:0000256" key="5">
    <source>
        <dbReference type="ARBA" id="ARBA00022737"/>
    </source>
</evidence>
<keyword evidence="3" id="KW-0808">Transferase</keyword>
<dbReference type="InterPro" id="IPR029063">
    <property type="entry name" value="SAM-dependent_MTases_sf"/>
</dbReference>
<comment type="subcellular location">
    <subcellularLocation>
        <location evidence="1">Nucleus</location>
    </subcellularLocation>
</comment>
<keyword evidence="5" id="KW-0677">Repeat</keyword>
<dbReference type="GO" id="GO:0005634">
    <property type="term" value="C:nucleus"/>
    <property type="evidence" value="ECO:0007669"/>
    <property type="project" value="UniProtKB-SubCell"/>
</dbReference>
<evidence type="ECO:0000313" key="11">
    <source>
        <dbReference type="Proteomes" id="UP000030645"/>
    </source>
</evidence>
<keyword evidence="2" id="KW-0489">Methyltransferase</keyword>
<evidence type="ECO:0000256" key="2">
    <source>
        <dbReference type="ARBA" id="ARBA00022603"/>
    </source>
</evidence>
<reference evidence="10" key="1">
    <citation type="submission" date="2013-06" db="EMBL/GenBank/DDBJ databases">
        <title>Draft Genome Sequence of a Mulberry Tree, Morus notabilis C.K. Schn.</title>
        <authorList>
            <person name="He N."/>
            <person name="Zhao S."/>
        </authorList>
    </citation>
    <scope>NUCLEOTIDE SEQUENCE</scope>
</reference>
<gene>
    <name evidence="10" type="ORF">L484_026137</name>
</gene>
<dbReference type="Proteomes" id="UP000030645">
    <property type="component" value="Unassembled WGS sequence"/>
</dbReference>
<evidence type="ECO:0000256" key="6">
    <source>
        <dbReference type="ARBA" id="ARBA00023125"/>
    </source>
</evidence>
<protein>
    <recommendedName>
        <fullName evidence="9">SAM-dependent MTase DRM-type domain-containing protein</fullName>
    </recommendedName>
</protein>
<name>W9RGA9_9ROSA</name>
<feature type="compositionally biased region" description="Basic and acidic residues" evidence="8">
    <location>
        <begin position="332"/>
        <end position="345"/>
    </location>
</feature>
<feature type="region of interest" description="Disordered" evidence="8">
    <location>
        <begin position="1"/>
        <end position="26"/>
    </location>
</feature>
<keyword evidence="4" id="KW-0949">S-adenosyl-L-methionine</keyword>
<feature type="region of interest" description="Disordered" evidence="8">
    <location>
        <begin position="94"/>
        <end position="121"/>
    </location>
</feature>
<accession>W9RGA9</accession>
<keyword evidence="7" id="KW-0539">Nucleus</keyword>
<dbReference type="SUPFAM" id="SSF53335">
    <property type="entry name" value="S-adenosyl-L-methionine-dependent methyltransferases"/>
    <property type="match status" value="2"/>
</dbReference>
<sequence length="712" mass="80286">MRTNQSQTQRLRVDQEREKPLVPKEEVLDFDFPPQTMLSGQFGENFASSSGSNLRSSLIGMGFLPALVDKVIEEKGVDDVDLLVDALVAYSAPQRSNSESSDSLDSLFDDKDESSPPEIPTFIELKEEPDILDDVDDGKRASLQMMNFSLDEINFAIDKLGENTPIDELVDFIVAAQIAKRLEEERHDIVSDAEERNEDTNNETLFGTMDKTLHLLEMGFSEAQVSWAIENVGSEAPISELADSIFTGRTPVKPSISTSTSELRTASNCRSFALGAEGIRRDPLLGSAKVETSDLYPDTVSQSMDFNAEQRLLGKRPKQELSFDTVPPFGHIDYEDNQKGKRPKEEYDDDSSSLSGPTWLDEKMYPEFTECEMPRPFDYNPRRSLSGVVARPPYFFYGNVGTVCHESWVKISKFLYNLEPEFVNTRFFSALSRKEGYIHNLPTENRSQILPKPPMTIEEVMPRTKKWWPAWDARKQLSCISSEVNGIPQLCARLQNTIASSHGLLSSEQQRNILHHCRSLNLVWVGPNKLAPLDPEYLEIILGYPSNHTQAFISLIERLQSLRYCFQTDTLGYYLSVLKSIYPNGLTVLSIFSGIGGAEVAFHRLGIHLKAVVSVETSETKRGILKKWWQSTGQTGELIQIEDIQKLTSSKLSSFMNNFGGFDFIICQNSFTHSPNSKVPANVDSISGFDFSLFCEFVRILQRVRTMSEKKR</sequence>
<dbReference type="GO" id="GO:0003677">
    <property type="term" value="F:DNA binding"/>
    <property type="evidence" value="ECO:0007669"/>
    <property type="project" value="UniProtKB-KW"/>
</dbReference>
<evidence type="ECO:0000256" key="3">
    <source>
        <dbReference type="ARBA" id="ARBA00022679"/>
    </source>
</evidence>
<proteinExistence type="predicted"/>
<dbReference type="EMBL" id="KE344683">
    <property type="protein sequence ID" value="EXB75659.1"/>
    <property type="molecule type" value="Genomic_DNA"/>
</dbReference>
<dbReference type="InterPro" id="IPR030380">
    <property type="entry name" value="SAM_MeTfrase_DRM"/>
</dbReference>
<dbReference type="AlphaFoldDB" id="W9RGA9"/>
<feature type="compositionally biased region" description="Basic and acidic residues" evidence="8">
    <location>
        <begin position="11"/>
        <end position="26"/>
    </location>
</feature>
<evidence type="ECO:0000313" key="10">
    <source>
        <dbReference type="EMBL" id="EXB75659.1"/>
    </source>
</evidence>
<dbReference type="STRING" id="981085.W9RGA9"/>
<dbReference type="InterPro" id="IPR050390">
    <property type="entry name" value="C5-Methyltransferase"/>
</dbReference>
<dbReference type="GO" id="GO:0008168">
    <property type="term" value="F:methyltransferase activity"/>
    <property type="evidence" value="ECO:0007669"/>
    <property type="project" value="UniProtKB-KW"/>
</dbReference>
<evidence type="ECO:0000256" key="1">
    <source>
        <dbReference type="ARBA" id="ARBA00004123"/>
    </source>
</evidence>
<evidence type="ECO:0000256" key="8">
    <source>
        <dbReference type="SAM" id="MobiDB-lite"/>
    </source>
</evidence>
<evidence type="ECO:0000259" key="9">
    <source>
        <dbReference type="PROSITE" id="PS51680"/>
    </source>
</evidence>
<keyword evidence="11" id="KW-1185">Reference proteome</keyword>
<evidence type="ECO:0000256" key="4">
    <source>
        <dbReference type="ARBA" id="ARBA00022691"/>
    </source>
</evidence>
<organism evidence="10 11">
    <name type="scientific">Morus notabilis</name>
    <dbReference type="NCBI Taxonomy" id="981085"/>
    <lineage>
        <taxon>Eukaryota</taxon>
        <taxon>Viridiplantae</taxon>
        <taxon>Streptophyta</taxon>
        <taxon>Embryophyta</taxon>
        <taxon>Tracheophyta</taxon>
        <taxon>Spermatophyta</taxon>
        <taxon>Magnoliopsida</taxon>
        <taxon>eudicotyledons</taxon>
        <taxon>Gunneridae</taxon>
        <taxon>Pentapetalae</taxon>
        <taxon>rosids</taxon>
        <taxon>fabids</taxon>
        <taxon>Rosales</taxon>
        <taxon>Moraceae</taxon>
        <taxon>Moreae</taxon>
        <taxon>Morus</taxon>
    </lineage>
</organism>
<dbReference type="PANTHER" id="PTHR23068">
    <property type="entry name" value="DNA CYTOSINE-5- -METHYLTRANSFERASE 3-RELATED"/>
    <property type="match status" value="1"/>
</dbReference>
<evidence type="ECO:0000256" key="7">
    <source>
        <dbReference type="ARBA" id="ARBA00023242"/>
    </source>
</evidence>
<dbReference type="PANTHER" id="PTHR23068:SF11">
    <property type="entry name" value="INACTIVE DNA (CYTOSINE-5)-METHYLTRANSFERASE DRM3-RELATED"/>
    <property type="match status" value="1"/>
</dbReference>
<dbReference type="GO" id="GO:0032259">
    <property type="term" value="P:methylation"/>
    <property type="evidence" value="ECO:0007669"/>
    <property type="project" value="UniProtKB-KW"/>
</dbReference>